<evidence type="ECO:0000313" key="2">
    <source>
        <dbReference type="Proteomes" id="UP000190648"/>
    </source>
</evidence>
<gene>
    <name evidence="1" type="ORF">AV530_006108</name>
</gene>
<keyword evidence="2" id="KW-1185">Reference proteome</keyword>
<name>A0A1V4J9N6_PATFA</name>
<evidence type="ECO:0000313" key="1">
    <source>
        <dbReference type="EMBL" id="OPJ68477.1"/>
    </source>
</evidence>
<organism evidence="1 2">
    <name type="scientific">Patagioenas fasciata monilis</name>
    <dbReference type="NCBI Taxonomy" id="372326"/>
    <lineage>
        <taxon>Eukaryota</taxon>
        <taxon>Metazoa</taxon>
        <taxon>Chordata</taxon>
        <taxon>Craniata</taxon>
        <taxon>Vertebrata</taxon>
        <taxon>Euteleostomi</taxon>
        <taxon>Archelosauria</taxon>
        <taxon>Archosauria</taxon>
        <taxon>Dinosauria</taxon>
        <taxon>Saurischia</taxon>
        <taxon>Theropoda</taxon>
        <taxon>Coelurosauria</taxon>
        <taxon>Aves</taxon>
        <taxon>Neognathae</taxon>
        <taxon>Neoaves</taxon>
        <taxon>Columbimorphae</taxon>
        <taxon>Columbiformes</taxon>
        <taxon>Columbidae</taxon>
        <taxon>Patagioenas</taxon>
    </lineage>
</organism>
<protein>
    <submittedName>
        <fullName evidence="1">Uncharacterized protein</fullName>
    </submittedName>
</protein>
<reference evidence="1 2" key="1">
    <citation type="submission" date="2016-02" db="EMBL/GenBank/DDBJ databases">
        <title>Band-tailed pigeon sequencing and assembly.</title>
        <authorList>
            <person name="Soares A.E."/>
            <person name="Novak B.J."/>
            <person name="Rice E.S."/>
            <person name="O'Connell B."/>
            <person name="Chang D."/>
            <person name="Weber S."/>
            <person name="Shapiro B."/>
        </authorList>
    </citation>
    <scope>NUCLEOTIDE SEQUENCE [LARGE SCALE GENOMIC DNA]</scope>
    <source>
        <strain evidence="1">BTP2013</strain>
        <tissue evidence="1">Blood</tissue>
    </source>
</reference>
<comment type="caution">
    <text evidence="1">The sequence shown here is derived from an EMBL/GenBank/DDBJ whole genome shotgun (WGS) entry which is preliminary data.</text>
</comment>
<dbReference type="Proteomes" id="UP000190648">
    <property type="component" value="Unassembled WGS sequence"/>
</dbReference>
<accession>A0A1V4J9N6</accession>
<dbReference type="AlphaFoldDB" id="A0A1V4J9N6"/>
<dbReference type="EMBL" id="LSYS01008581">
    <property type="protein sequence ID" value="OPJ68477.1"/>
    <property type="molecule type" value="Genomic_DNA"/>
</dbReference>
<sequence length="74" mass="8087">MYTRILWISPWKKTIRGEQTWNKARGQCCALPGTTNEPLVVSETYGLEQSGGAVLGISLGKGTILSFLKSADEE</sequence>
<proteinExistence type="predicted"/>